<dbReference type="Pfam" id="PF21706">
    <property type="entry name" value="FCSD_central"/>
    <property type="match status" value="1"/>
</dbReference>
<gene>
    <name evidence="7" type="ordered locus">Cpar_1082</name>
</gene>
<sequence>MAKTISRRTFNKLLLSGVAASSSLLMSGLPVMAAGAKARVVVIGGGFGGATVAKYLKMADSELSVTLVEPKTVFHTCPMSNSVIGGLRSMSFIAQNYDALRQQYGVEVVHDYAMAVDPVKKTVKLKGGRSLGYDRLVVSPGVDFIWNSIEGYSEQAAESSMPHAYEAGPQTDLLRRQLLAMKDGDKVIIVAPRNPFRCPAAPYERASLIANYLKQHKPKSKILILDDKEVFTKQDLFMLGWDRLYPRMIEWRSGSFGGHVERLDPSTMTVSTEFGDEKGGVINVIPPQKAGRIAFEAGLVDESGWCPVDQVTFESLKQPGIHVIGDSALAGPMPKSGVSANTQAKVLAASLIELFGGKAVETPDLSSLCYSLIGPGYAVSVAGAYSRSAKGITEKPEAVHLTSMEATSKQLAEEAMQSDQWYHAITYDIWH</sequence>
<dbReference type="EMBL" id="CP001099">
    <property type="protein sequence ID" value="ACF11490.1"/>
    <property type="molecule type" value="Genomic_DNA"/>
</dbReference>
<evidence type="ECO:0000259" key="5">
    <source>
        <dbReference type="Pfam" id="PF09242"/>
    </source>
</evidence>
<evidence type="ECO:0000256" key="2">
    <source>
        <dbReference type="ARBA" id="ARBA00022827"/>
    </source>
</evidence>
<dbReference type="SUPFAM" id="SSF55424">
    <property type="entry name" value="FAD/NAD-linked reductases, dimerisation (C-terminal) domain"/>
    <property type="match status" value="1"/>
</dbReference>
<evidence type="ECO:0000256" key="3">
    <source>
        <dbReference type="SAM" id="SignalP"/>
    </source>
</evidence>
<dbReference type="Gene3D" id="3.50.50.60">
    <property type="entry name" value="FAD/NAD(P)-binding domain"/>
    <property type="match status" value="2"/>
</dbReference>
<dbReference type="KEGG" id="cpc:Cpar_1082"/>
<dbReference type="SUPFAM" id="SSF51905">
    <property type="entry name" value="FAD/NAD(P)-binding domain"/>
    <property type="match status" value="2"/>
</dbReference>
<dbReference type="AlphaFoldDB" id="B3QNI7"/>
<evidence type="ECO:0000256" key="1">
    <source>
        <dbReference type="ARBA" id="ARBA00022630"/>
    </source>
</evidence>
<dbReference type="eggNOG" id="COG0446">
    <property type="taxonomic scope" value="Bacteria"/>
</dbReference>
<dbReference type="GO" id="GO:0016491">
    <property type="term" value="F:oxidoreductase activity"/>
    <property type="evidence" value="ECO:0007669"/>
    <property type="project" value="InterPro"/>
</dbReference>
<dbReference type="FunFam" id="3.50.50.60:FF:000234">
    <property type="entry name" value="Flavocytochrome C sulfide dehydrogenase"/>
    <property type="match status" value="1"/>
</dbReference>
<reference evidence="7" key="1">
    <citation type="submission" date="2008-06" db="EMBL/GenBank/DDBJ databases">
        <title>Complete sequence of Chlorobaculum parvum NCIB 8327.</title>
        <authorList>
            <consortium name="US DOE Joint Genome Institute"/>
            <person name="Lucas S."/>
            <person name="Copeland A."/>
            <person name="Lapidus A."/>
            <person name="Glavina del Rio T."/>
            <person name="Dalin E."/>
            <person name="Tice H."/>
            <person name="Bruce D."/>
            <person name="Goodwin L."/>
            <person name="Pitluck S."/>
            <person name="Schmutz J."/>
            <person name="Larimer F."/>
            <person name="Land M."/>
            <person name="Hauser L."/>
            <person name="Kyrpides N."/>
            <person name="Mikhailova N."/>
            <person name="Zhao F."/>
            <person name="Li T."/>
            <person name="Liu Z."/>
            <person name="Overmann J."/>
            <person name="Bryant D.A."/>
            <person name="Richardson P."/>
        </authorList>
    </citation>
    <scope>NUCLEOTIDE SEQUENCE [LARGE SCALE GENOMIC DNA]</scope>
    <source>
        <strain evidence="7">NCIB 8327</strain>
    </source>
</reference>
<feature type="signal peptide" evidence="3">
    <location>
        <begin position="1"/>
        <end position="33"/>
    </location>
</feature>
<dbReference type="Proteomes" id="UP000008811">
    <property type="component" value="Chromosome"/>
</dbReference>
<dbReference type="InterPro" id="IPR015323">
    <property type="entry name" value="FlavoCytC_S_DH_flav-bd"/>
</dbReference>
<feature type="domain" description="Sulfide dehydrogenase [flavocytochrome c] flavoprotein chain central" evidence="6">
    <location>
        <begin position="171"/>
        <end position="286"/>
    </location>
</feature>
<dbReference type="InterPro" id="IPR049386">
    <property type="entry name" value="FCSD_central"/>
</dbReference>
<feature type="chain" id="PRO_5002797710" evidence="3">
    <location>
        <begin position="34"/>
        <end position="431"/>
    </location>
</feature>
<keyword evidence="1" id="KW-0285">Flavoprotein</keyword>
<dbReference type="Pfam" id="PF09242">
    <property type="entry name" value="FCSD-flav_bind"/>
    <property type="match status" value="1"/>
</dbReference>
<dbReference type="InterPro" id="IPR037092">
    <property type="entry name" value="FlavoCytC_S_DH_flav-bd_sf"/>
</dbReference>
<dbReference type="InterPro" id="IPR023753">
    <property type="entry name" value="FAD/NAD-binding_dom"/>
</dbReference>
<dbReference type="STRING" id="517417.Cpar_1082"/>
<keyword evidence="3" id="KW-0732">Signal</keyword>
<evidence type="ECO:0000313" key="7">
    <source>
        <dbReference type="EMBL" id="ACF11490.1"/>
    </source>
</evidence>
<dbReference type="Gene3D" id="3.90.760.10">
    <property type="entry name" value="Flavocytochrome c sulphide dehydrogenase, flavin-binding domain"/>
    <property type="match status" value="1"/>
</dbReference>
<dbReference type="InterPro" id="IPR006311">
    <property type="entry name" value="TAT_signal"/>
</dbReference>
<keyword evidence="2" id="KW-0274">FAD</keyword>
<feature type="domain" description="FAD/NAD(P)-binding" evidence="4">
    <location>
        <begin position="39"/>
        <end position="156"/>
    </location>
</feature>
<evidence type="ECO:0000313" key="8">
    <source>
        <dbReference type="Proteomes" id="UP000008811"/>
    </source>
</evidence>
<evidence type="ECO:0000259" key="4">
    <source>
        <dbReference type="Pfam" id="PF07992"/>
    </source>
</evidence>
<proteinExistence type="predicted"/>
<dbReference type="PANTHER" id="PTHR43755:SF1">
    <property type="entry name" value="FAD-DEPENDENT PYRIDINE NUCLEOTIDE-DISULPHIDE OXIDOREDUCTASE"/>
    <property type="match status" value="1"/>
</dbReference>
<protein>
    <submittedName>
        <fullName evidence="7">Flavocytochrome c sulphide dehydrogenase flavin-binding</fullName>
    </submittedName>
</protein>
<organism evidence="7 8">
    <name type="scientific">Chlorobaculum parvum (strain DSM 263 / NCIMB 8327)</name>
    <name type="common">Chlorobium vibrioforme subsp. thiosulfatophilum</name>
    <dbReference type="NCBI Taxonomy" id="517417"/>
    <lineage>
        <taxon>Bacteria</taxon>
        <taxon>Pseudomonadati</taxon>
        <taxon>Chlorobiota</taxon>
        <taxon>Chlorobiia</taxon>
        <taxon>Chlorobiales</taxon>
        <taxon>Chlorobiaceae</taxon>
        <taxon>Chlorobaculum</taxon>
    </lineage>
</organism>
<feature type="domain" description="Flavocytochrome c sulphide dehydrogenase flavin-binding" evidence="5">
    <location>
        <begin position="362"/>
        <end position="430"/>
    </location>
</feature>
<keyword evidence="8" id="KW-1185">Reference proteome</keyword>
<dbReference type="InterPro" id="IPR016156">
    <property type="entry name" value="FAD/NAD-linked_Rdtase_dimer_sf"/>
</dbReference>
<dbReference type="PANTHER" id="PTHR43755">
    <property type="match status" value="1"/>
</dbReference>
<evidence type="ECO:0000259" key="6">
    <source>
        <dbReference type="Pfam" id="PF21706"/>
    </source>
</evidence>
<name>B3QNI7_CHLP8</name>
<dbReference type="InterPro" id="IPR052541">
    <property type="entry name" value="SQRD"/>
</dbReference>
<dbReference type="PROSITE" id="PS51318">
    <property type="entry name" value="TAT"/>
    <property type="match status" value="1"/>
</dbReference>
<dbReference type="InterPro" id="IPR036188">
    <property type="entry name" value="FAD/NAD-bd_sf"/>
</dbReference>
<dbReference type="GO" id="GO:0050660">
    <property type="term" value="F:flavin adenine dinucleotide binding"/>
    <property type="evidence" value="ECO:0007669"/>
    <property type="project" value="InterPro"/>
</dbReference>
<dbReference type="HOGENOM" id="CLU_030742_0_0_10"/>
<dbReference type="OrthoDB" id="9805710at2"/>
<dbReference type="Pfam" id="PF07992">
    <property type="entry name" value="Pyr_redox_2"/>
    <property type="match status" value="1"/>
</dbReference>
<dbReference type="RefSeq" id="WP_012502323.1">
    <property type="nucleotide sequence ID" value="NC_011027.1"/>
</dbReference>
<accession>B3QNI7</accession>